<name>F8PPK2_SERL3</name>
<dbReference type="STRING" id="936435.F8PPK2"/>
<proteinExistence type="predicted"/>
<gene>
    <name evidence="2" type="ORF">SERLA73DRAFT_158745</name>
</gene>
<feature type="region of interest" description="Disordered" evidence="1">
    <location>
        <begin position="193"/>
        <end position="302"/>
    </location>
</feature>
<dbReference type="OMA" id="MIWWSWD"/>
<dbReference type="AlphaFoldDB" id="F8PPK2"/>
<dbReference type="Gene3D" id="3.30.900.20">
    <property type="match status" value="1"/>
</dbReference>
<reference evidence="3" key="1">
    <citation type="journal article" date="2011" name="Science">
        <title>The plant cell wall-decomposing machinery underlies the functional diversity of forest fungi.</title>
        <authorList>
            <person name="Eastwood D.C."/>
            <person name="Floudas D."/>
            <person name="Binder M."/>
            <person name="Majcherczyk A."/>
            <person name="Schneider P."/>
            <person name="Aerts A."/>
            <person name="Asiegbu F.O."/>
            <person name="Baker S.E."/>
            <person name="Barry K."/>
            <person name="Bendiksby M."/>
            <person name="Blumentritt M."/>
            <person name="Coutinho P.M."/>
            <person name="Cullen D."/>
            <person name="de Vries R.P."/>
            <person name="Gathman A."/>
            <person name="Goodell B."/>
            <person name="Henrissat B."/>
            <person name="Ihrmark K."/>
            <person name="Kauserud H."/>
            <person name="Kohler A."/>
            <person name="LaButti K."/>
            <person name="Lapidus A."/>
            <person name="Lavin J.L."/>
            <person name="Lee Y.-H."/>
            <person name="Lindquist E."/>
            <person name="Lilly W."/>
            <person name="Lucas S."/>
            <person name="Morin E."/>
            <person name="Murat C."/>
            <person name="Oguiza J.A."/>
            <person name="Park J."/>
            <person name="Pisabarro A.G."/>
            <person name="Riley R."/>
            <person name="Rosling A."/>
            <person name="Salamov A."/>
            <person name="Schmidt O."/>
            <person name="Schmutz J."/>
            <person name="Skrede I."/>
            <person name="Stenlid J."/>
            <person name="Wiebenga A."/>
            <person name="Xie X."/>
            <person name="Kuees U."/>
            <person name="Hibbett D.S."/>
            <person name="Hoffmeister D."/>
            <person name="Hoegberg N."/>
            <person name="Martin F."/>
            <person name="Grigoriev I.V."/>
            <person name="Watkinson S.C."/>
        </authorList>
    </citation>
    <scope>NUCLEOTIDE SEQUENCE [LARGE SCALE GENOMIC DNA]</scope>
    <source>
        <strain evidence="3">strain S7.3</strain>
    </source>
</reference>
<dbReference type="eggNOG" id="ENOG502SMZN">
    <property type="taxonomic scope" value="Eukaryota"/>
</dbReference>
<evidence type="ECO:0000313" key="3">
    <source>
        <dbReference type="Proteomes" id="UP000008063"/>
    </source>
</evidence>
<dbReference type="OrthoDB" id="2387165at2759"/>
<keyword evidence="3" id="KW-1185">Reference proteome</keyword>
<dbReference type="Proteomes" id="UP000008063">
    <property type="component" value="Unassembled WGS sequence"/>
</dbReference>
<dbReference type="InParanoid" id="F8PPK2"/>
<dbReference type="InterPro" id="IPR053729">
    <property type="entry name" value="MAD2L1BP_domain_sf"/>
</dbReference>
<feature type="compositionally biased region" description="Basic and acidic residues" evidence="1">
    <location>
        <begin position="224"/>
        <end position="233"/>
    </location>
</feature>
<evidence type="ECO:0000313" key="2">
    <source>
        <dbReference type="EMBL" id="EGO01421.1"/>
    </source>
</evidence>
<accession>F8PPK2</accession>
<evidence type="ECO:0000256" key="1">
    <source>
        <dbReference type="SAM" id="MobiDB-lite"/>
    </source>
</evidence>
<dbReference type="HOGENOM" id="CLU_035340_1_0_1"/>
<feature type="compositionally biased region" description="Low complexity" evidence="1">
    <location>
        <begin position="255"/>
        <end position="283"/>
    </location>
</feature>
<dbReference type="EMBL" id="GL945477">
    <property type="protein sequence ID" value="EGO01421.1"/>
    <property type="molecule type" value="Genomic_DNA"/>
</dbReference>
<organism evidence="3">
    <name type="scientific">Serpula lacrymans var. lacrymans (strain S7.3)</name>
    <name type="common">Dry rot fungus</name>
    <dbReference type="NCBI Taxonomy" id="936435"/>
    <lineage>
        <taxon>Eukaryota</taxon>
        <taxon>Fungi</taxon>
        <taxon>Dikarya</taxon>
        <taxon>Basidiomycota</taxon>
        <taxon>Agaricomycotina</taxon>
        <taxon>Agaricomycetes</taxon>
        <taxon>Agaricomycetidae</taxon>
        <taxon>Boletales</taxon>
        <taxon>Coniophorineae</taxon>
        <taxon>Serpulaceae</taxon>
        <taxon>Serpula</taxon>
    </lineage>
</organism>
<protein>
    <submittedName>
        <fullName evidence="2">Uncharacterized protein</fullName>
    </submittedName>
</protein>
<sequence length="436" mass="47010">MRTLSLSSEPPTASIVELSSMEYKAIPPAISKPVALSSIPPPTSKIPSVTLDSDVITDNMAARLSMSFLGHVMFLKSQVPFPVIQLARMPGSNTNNRASKKRAELLNSLDTLASHLNTTFTSLSTAIALKEKSGARDSDGSIKDSSQHDQSRTSVAYLAIVLGSTIGAAKARVILGVNGLEIKVWGEREELNVEGTSSGTDSEDNEESLEGSGSGESSSSDGSESERDSGAESEHDDDEADCLSDRDSQSGSEASCSDSCESPPRSRSPSPTPSYQSTPDSEAPSPPPSPSRRFQSHAEEQETLRTAERLLSRTLASACAEGEDTGMASEMAPTQTHILLRAPRRFVHPAWIPRQNLNNSMDDTLADFLQESRPGNSPHGIKKKRSKKGIKVEGVWIKSRGVGVEDPTEDNDETIAEEDEYIWWTWDGKLAGFADW</sequence>